<protein>
    <submittedName>
        <fullName evidence="2">Uncharacterized protein</fullName>
    </submittedName>
</protein>
<gene>
    <name evidence="2" type="ORF">D910_11041</name>
</gene>
<dbReference type="AlphaFoldDB" id="U4UUC3"/>
<proteinExistence type="predicted"/>
<feature type="chain" id="PRO_5004656861" evidence="1">
    <location>
        <begin position="20"/>
        <end position="104"/>
    </location>
</feature>
<feature type="signal peptide" evidence="1">
    <location>
        <begin position="1"/>
        <end position="19"/>
    </location>
</feature>
<sequence length="104" mass="11539">MKIVIVFISFALFVTTIEAKKKKSTTTTVSGQLASFYETSTLPGAKKKKPTKSTKSKHLHIIIIASRIPGPEIKPKQVLIDAKELPCNDDNSRRDRNGECRIIA</sequence>
<organism evidence="2 3">
    <name type="scientific">Dendroctonus ponderosae</name>
    <name type="common">Mountain pine beetle</name>
    <dbReference type="NCBI Taxonomy" id="77166"/>
    <lineage>
        <taxon>Eukaryota</taxon>
        <taxon>Metazoa</taxon>
        <taxon>Ecdysozoa</taxon>
        <taxon>Arthropoda</taxon>
        <taxon>Hexapoda</taxon>
        <taxon>Insecta</taxon>
        <taxon>Pterygota</taxon>
        <taxon>Neoptera</taxon>
        <taxon>Endopterygota</taxon>
        <taxon>Coleoptera</taxon>
        <taxon>Polyphaga</taxon>
        <taxon>Cucujiformia</taxon>
        <taxon>Curculionidae</taxon>
        <taxon>Scolytinae</taxon>
        <taxon>Dendroctonus</taxon>
    </lineage>
</organism>
<reference evidence="2 3" key="1">
    <citation type="journal article" date="2013" name="Genome Biol.">
        <title>Draft genome of the mountain pine beetle, Dendroctonus ponderosae Hopkins, a major forest pest.</title>
        <authorList>
            <person name="Keeling C.I."/>
            <person name="Yuen M.M."/>
            <person name="Liao N.Y."/>
            <person name="Docking T.R."/>
            <person name="Chan S.K."/>
            <person name="Taylor G.A."/>
            <person name="Palmquist D.L."/>
            <person name="Jackman S.D."/>
            <person name="Nguyen A."/>
            <person name="Li M."/>
            <person name="Henderson H."/>
            <person name="Janes J.K."/>
            <person name="Zhao Y."/>
            <person name="Pandoh P."/>
            <person name="Moore R."/>
            <person name="Sperling F.A."/>
            <person name="Huber D.P."/>
            <person name="Birol I."/>
            <person name="Jones S.J."/>
            <person name="Bohlmann J."/>
        </authorList>
    </citation>
    <scope>NUCLEOTIDE SEQUENCE</scope>
</reference>
<dbReference type="Proteomes" id="UP000030742">
    <property type="component" value="Unassembled WGS sequence"/>
</dbReference>
<evidence type="ECO:0000313" key="2">
    <source>
        <dbReference type="EMBL" id="ERL93755.1"/>
    </source>
</evidence>
<accession>U4UUC3</accession>
<dbReference type="EMBL" id="KB632373">
    <property type="protein sequence ID" value="ERL93755.1"/>
    <property type="molecule type" value="Genomic_DNA"/>
</dbReference>
<name>U4UUC3_DENPD</name>
<evidence type="ECO:0000313" key="3">
    <source>
        <dbReference type="Proteomes" id="UP000030742"/>
    </source>
</evidence>
<keyword evidence="1" id="KW-0732">Signal</keyword>
<evidence type="ECO:0000256" key="1">
    <source>
        <dbReference type="SAM" id="SignalP"/>
    </source>
</evidence>